<protein>
    <recommendedName>
        <fullName evidence="4">Isoprenyl transferase</fullName>
    </recommendedName>
</protein>
<dbReference type="GO" id="GO:0045547">
    <property type="term" value="F:ditrans,polycis-polyprenyl diphosphate synthase [(2E,6E)-farnesyl diphosphate specific] activity"/>
    <property type="evidence" value="ECO:0007669"/>
    <property type="project" value="TreeGrafter"/>
</dbReference>
<dbReference type="Gene3D" id="3.40.1180.10">
    <property type="entry name" value="Decaprenyl diphosphate synthase-like"/>
    <property type="match status" value="1"/>
</dbReference>
<accession>A0A381S4N1</accession>
<dbReference type="NCBIfam" id="TIGR00055">
    <property type="entry name" value="uppS"/>
    <property type="match status" value="1"/>
</dbReference>
<dbReference type="PANTHER" id="PTHR10291">
    <property type="entry name" value="DEHYDRODOLICHYL DIPHOSPHATE SYNTHASE FAMILY MEMBER"/>
    <property type="match status" value="1"/>
</dbReference>
<reference evidence="3" key="1">
    <citation type="submission" date="2018-05" db="EMBL/GenBank/DDBJ databases">
        <authorList>
            <person name="Lanie J.A."/>
            <person name="Ng W.-L."/>
            <person name="Kazmierczak K.M."/>
            <person name="Andrzejewski T.M."/>
            <person name="Davidsen T.M."/>
            <person name="Wayne K.J."/>
            <person name="Tettelin H."/>
            <person name="Glass J.I."/>
            <person name="Rusch D."/>
            <person name="Podicherti R."/>
            <person name="Tsui H.-C.T."/>
            <person name="Winkler M.E."/>
        </authorList>
    </citation>
    <scope>NUCLEOTIDE SEQUENCE</scope>
</reference>
<sequence length="246" mass="28007">MKTHELKEAITLEGALPRHIAIIMDGNGRWAKKRSLPRAAGHKEGINSVREVTRVCGEIGVEYLTLYTFSAENWNRPSKEVSALMTLLMSTLRVEVKKLHKNNVKLTTIGAIEKLSKDARKIIEEGIKLTKINTGLNLILALSYGSRQEILNAIKEIAHEVHKGEILPESITMDTVMSHYYTAGVPDPDLLIRTGGEFRLSNFLLWQIAYSEIYVYPSYWPSFREKELLETVHEFQLRERRFGTVG</sequence>
<evidence type="ECO:0000313" key="3">
    <source>
        <dbReference type="EMBL" id="SUZ97187.1"/>
    </source>
</evidence>
<dbReference type="FunFam" id="3.40.1180.10:FF:000001">
    <property type="entry name" value="(2E,6E)-farnesyl-diphosphate-specific ditrans,polycis-undecaprenyl-diphosphate synthase"/>
    <property type="match status" value="1"/>
</dbReference>
<comment type="cofactor">
    <cofactor evidence="1">
        <name>Mg(2+)</name>
        <dbReference type="ChEBI" id="CHEBI:18420"/>
    </cofactor>
</comment>
<dbReference type="PROSITE" id="PS01066">
    <property type="entry name" value="UPP_SYNTHASE"/>
    <property type="match status" value="1"/>
</dbReference>
<gene>
    <name evidence="3" type="ORF">METZ01_LOCUS50041</name>
</gene>
<dbReference type="HAMAP" id="MF_01139">
    <property type="entry name" value="ISPT"/>
    <property type="match status" value="1"/>
</dbReference>
<dbReference type="AlphaFoldDB" id="A0A381S4N1"/>
<dbReference type="EMBL" id="UINC01002485">
    <property type="protein sequence ID" value="SUZ97187.1"/>
    <property type="molecule type" value="Genomic_DNA"/>
</dbReference>
<dbReference type="InterPro" id="IPR036424">
    <property type="entry name" value="UPP_synth-like_sf"/>
</dbReference>
<dbReference type="InterPro" id="IPR001441">
    <property type="entry name" value="UPP_synth-like"/>
</dbReference>
<proteinExistence type="inferred from homology"/>
<evidence type="ECO:0000256" key="1">
    <source>
        <dbReference type="ARBA" id="ARBA00001946"/>
    </source>
</evidence>
<dbReference type="CDD" id="cd00475">
    <property type="entry name" value="Cis_IPPS"/>
    <property type="match status" value="1"/>
</dbReference>
<keyword evidence="2" id="KW-0808">Transferase</keyword>
<name>A0A381S4N1_9ZZZZ</name>
<evidence type="ECO:0008006" key="4">
    <source>
        <dbReference type="Google" id="ProtNLM"/>
    </source>
</evidence>
<organism evidence="3">
    <name type="scientific">marine metagenome</name>
    <dbReference type="NCBI Taxonomy" id="408172"/>
    <lineage>
        <taxon>unclassified sequences</taxon>
        <taxon>metagenomes</taxon>
        <taxon>ecological metagenomes</taxon>
    </lineage>
</organism>
<dbReference type="InterPro" id="IPR018520">
    <property type="entry name" value="UPP_synth-like_CS"/>
</dbReference>
<dbReference type="PANTHER" id="PTHR10291:SF0">
    <property type="entry name" value="DEHYDRODOLICHYL DIPHOSPHATE SYNTHASE 2"/>
    <property type="match status" value="1"/>
</dbReference>
<dbReference type="Pfam" id="PF01255">
    <property type="entry name" value="Prenyltransf"/>
    <property type="match status" value="1"/>
</dbReference>
<dbReference type="GO" id="GO:0016094">
    <property type="term" value="P:polyprenol biosynthetic process"/>
    <property type="evidence" value="ECO:0007669"/>
    <property type="project" value="TreeGrafter"/>
</dbReference>
<dbReference type="NCBIfam" id="NF011405">
    <property type="entry name" value="PRK14830.1"/>
    <property type="match status" value="1"/>
</dbReference>
<evidence type="ECO:0000256" key="2">
    <source>
        <dbReference type="ARBA" id="ARBA00022679"/>
    </source>
</evidence>
<dbReference type="SUPFAM" id="SSF64005">
    <property type="entry name" value="Undecaprenyl diphosphate synthase"/>
    <property type="match status" value="1"/>
</dbReference>